<dbReference type="AlphaFoldDB" id="A0A803P4V0"/>
<dbReference type="InterPro" id="IPR043502">
    <property type="entry name" value="DNA/RNA_pol_sf"/>
</dbReference>
<organism evidence="1 2">
    <name type="scientific">Cannabis sativa</name>
    <name type="common">Hemp</name>
    <name type="synonym">Marijuana</name>
    <dbReference type="NCBI Taxonomy" id="3483"/>
    <lineage>
        <taxon>Eukaryota</taxon>
        <taxon>Viridiplantae</taxon>
        <taxon>Streptophyta</taxon>
        <taxon>Embryophyta</taxon>
        <taxon>Tracheophyta</taxon>
        <taxon>Spermatophyta</taxon>
        <taxon>Magnoliopsida</taxon>
        <taxon>eudicotyledons</taxon>
        <taxon>Gunneridae</taxon>
        <taxon>Pentapetalae</taxon>
        <taxon>rosids</taxon>
        <taxon>fabids</taxon>
        <taxon>Rosales</taxon>
        <taxon>Cannabaceae</taxon>
        <taxon>Cannabis</taxon>
    </lineage>
</organism>
<accession>A0A803P4V0</accession>
<sequence length="813" mass="91269">MLQALKTFSLTSGLYPNASKTTIYCSNIQLGEVYHIMQISGFIRQEMPFTYLGIPICGKKISGKECDILAERMTARIRSWSSRNLSFAGRITLINSVLIAIQAYWSQMMILPKKVLRSIEAICRAFLWKGQAMFQGAGSVAWNSICQPKASGGLGIKNLEAWNKAAICKYIWAISNKQESLWLRWVHSIKNQKQKYNVSAGYKLFSPPLTRLYWSKETWSRLNTRKNSVIAWLAMLNRLKTQDRLLRFGIQDLKTWLDWHAQTSNLQELLKWIGKSKPSKFKKGVLSTAAVGLLYNIWRARNEAVWQKTRVNPSRIVEEIKWTLKIRIDRYPDALPASKGREDSGILINHAATGREQKLHMLQDGSKLVSSGKALTRRSRNSPTPNLELNSTVVNLLTPNQIVSPALDLGRARTCSVSYELGYKSCAPYDEEVPNLPTVESPCFQGHLMKRDEYEIYVGEGLVVRSLVWGEIQRKRAQTLSEFIEKAQGIINLEEAYVQAFRVPPAPAPSGTAPNFTPQVLPPALTLLGAQFFPQQFMDLLPLVLPLRKPIFLGTGRHRLDVVLLQDKQKLRSQILMQAILESKRETSARVALLAPGLGTPIPPRLAPPSVDEHVATISGGPHLTRSTQNAQKRYLRKVEERELQGFNGDTLMMMGKVQLPIILKGGNNASAFKNSTFIVVDCSTTYNAILGQPILVDFGAVTSIRHLCMKFPCDNRCIGTIKGRNIKVYVGDMLVKSKTFEGHGQDLEEAFVVIRKYGMKLNPKKCTFDVSFGMFLGFIVSSCGIEENLEKIKACIDMPSPKKYKDVQSVTG</sequence>
<protein>
    <recommendedName>
        <fullName evidence="3">Reverse transcriptase</fullName>
    </recommendedName>
</protein>
<keyword evidence="2" id="KW-1185">Reference proteome</keyword>
<evidence type="ECO:0000313" key="1">
    <source>
        <dbReference type="EnsemblPlants" id="cds.evm.model.03.1328"/>
    </source>
</evidence>
<dbReference type="InterPro" id="IPR043128">
    <property type="entry name" value="Rev_trsase/Diguanyl_cyclase"/>
</dbReference>
<name>A0A803P4V0_CANSA</name>
<dbReference type="Gene3D" id="3.30.70.270">
    <property type="match status" value="1"/>
</dbReference>
<dbReference type="Proteomes" id="UP000596661">
    <property type="component" value="Chromosome 3"/>
</dbReference>
<dbReference type="PANTHER" id="PTHR33116">
    <property type="entry name" value="REVERSE TRANSCRIPTASE ZINC-BINDING DOMAIN-CONTAINING PROTEIN-RELATED-RELATED"/>
    <property type="match status" value="1"/>
</dbReference>
<dbReference type="SUPFAM" id="SSF56672">
    <property type="entry name" value="DNA/RNA polymerases"/>
    <property type="match status" value="1"/>
</dbReference>
<evidence type="ECO:0008006" key="3">
    <source>
        <dbReference type="Google" id="ProtNLM"/>
    </source>
</evidence>
<proteinExistence type="predicted"/>
<dbReference type="PANTHER" id="PTHR33116:SF84">
    <property type="entry name" value="RNA-DIRECTED DNA POLYMERASE"/>
    <property type="match status" value="1"/>
</dbReference>
<reference evidence="1" key="1">
    <citation type="submission" date="2018-11" db="EMBL/GenBank/DDBJ databases">
        <authorList>
            <person name="Grassa J C."/>
        </authorList>
    </citation>
    <scope>NUCLEOTIDE SEQUENCE [LARGE SCALE GENOMIC DNA]</scope>
</reference>
<evidence type="ECO:0000313" key="2">
    <source>
        <dbReference type="Proteomes" id="UP000596661"/>
    </source>
</evidence>
<dbReference type="Gramene" id="evm.model.03.1328">
    <property type="protein sequence ID" value="cds.evm.model.03.1328"/>
    <property type="gene ID" value="evm.TU.03.1328"/>
</dbReference>
<dbReference type="EnsemblPlants" id="evm.model.03.1328">
    <property type="protein sequence ID" value="cds.evm.model.03.1328"/>
    <property type="gene ID" value="evm.TU.03.1328"/>
</dbReference>
<reference evidence="1" key="2">
    <citation type="submission" date="2021-03" db="UniProtKB">
        <authorList>
            <consortium name="EnsemblPlants"/>
        </authorList>
    </citation>
    <scope>IDENTIFICATION</scope>
</reference>
<dbReference type="EMBL" id="UZAU01000295">
    <property type="status" value="NOT_ANNOTATED_CDS"/>
    <property type="molecule type" value="Genomic_DNA"/>
</dbReference>